<evidence type="ECO:0000313" key="2">
    <source>
        <dbReference type="Proteomes" id="UP000887013"/>
    </source>
</evidence>
<gene>
    <name evidence="1" type="ORF">NPIL_24431</name>
</gene>
<evidence type="ECO:0000313" key="1">
    <source>
        <dbReference type="EMBL" id="GFU42184.1"/>
    </source>
</evidence>
<dbReference type="Proteomes" id="UP000887013">
    <property type="component" value="Unassembled WGS sequence"/>
</dbReference>
<accession>A0A8X6R0S9</accession>
<proteinExistence type="predicted"/>
<comment type="caution">
    <text evidence="1">The sequence shown here is derived from an EMBL/GenBank/DDBJ whole genome shotgun (WGS) entry which is preliminary data.</text>
</comment>
<protein>
    <submittedName>
        <fullName evidence="1">Uncharacterized protein</fullName>
    </submittedName>
</protein>
<reference evidence="1" key="1">
    <citation type="submission" date="2020-08" db="EMBL/GenBank/DDBJ databases">
        <title>Multicomponent nature underlies the extraordinary mechanical properties of spider dragline silk.</title>
        <authorList>
            <person name="Kono N."/>
            <person name="Nakamura H."/>
            <person name="Mori M."/>
            <person name="Yoshida Y."/>
            <person name="Ohtoshi R."/>
            <person name="Malay A.D."/>
            <person name="Moran D.A.P."/>
            <person name="Tomita M."/>
            <person name="Numata K."/>
            <person name="Arakawa K."/>
        </authorList>
    </citation>
    <scope>NUCLEOTIDE SEQUENCE</scope>
</reference>
<dbReference type="EMBL" id="BMAW01085284">
    <property type="protein sequence ID" value="GFU42184.1"/>
    <property type="molecule type" value="Genomic_DNA"/>
</dbReference>
<dbReference type="AlphaFoldDB" id="A0A8X6R0S9"/>
<organism evidence="1 2">
    <name type="scientific">Nephila pilipes</name>
    <name type="common">Giant wood spider</name>
    <name type="synonym">Nephila maculata</name>
    <dbReference type="NCBI Taxonomy" id="299642"/>
    <lineage>
        <taxon>Eukaryota</taxon>
        <taxon>Metazoa</taxon>
        <taxon>Ecdysozoa</taxon>
        <taxon>Arthropoda</taxon>
        <taxon>Chelicerata</taxon>
        <taxon>Arachnida</taxon>
        <taxon>Araneae</taxon>
        <taxon>Araneomorphae</taxon>
        <taxon>Entelegynae</taxon>
        <taxon>Araneoidea</taxon>
        <taxon>Nephilidae</taxon>
        <taxon>Nephila</taxon>
    </lineage>
</organism>
<name>A0A8X6R0S9_NEPPI</name>
<sequence length="85" mass="9210">MLDDHTSGVPSFTLVSNKIRFLMHCDGHVNPIFFSLSTSHQILVILNAANSSPDLSKSAPLFTDAVNKKTATSTVITRLVDIPVD</sequence>
<keyword evidence="2" id="KW-1185">Reference proteome</keyword>